<dbReference type="Proteomes" id="UP000324194">
    <property type="component" value="Chromosome 1"/>
</dbReference>
<organism evidence="3 4">
    <name type="scientific">Aquicella siphonis</name>
    <dbReference type="NCBI Taxonomy" id="254247"/>
    <lineage>
        <taxon>Bacteria</taxon>
        <taxon>Pseudomonadati</taxon>
        <taxon>Pseudomonadota</taxon>
        <taxon>Gammaproteobacteria</taxon>
        <taxon>Legionellales</taxon>
        <taxon>Coxiellaceae</taxon>
        <taxon>Aquicella</taxon>
    </lineage>
</organism>
<name>A0A5E4PJG0_9COXI</name>
<dbReference type="AlphaFoldDB" id="A0A5E4PJG0"/>
<reference evidence="3 4" key="1">
    <citation type="submission" date="2019-08" db="EMBL/GenBank/DDBJ databases">
        <authorList>
            <person name="Guy L."/>
        </authorList>
    </citation>
    <scope>NUCLEOTIDE SEQUENCE [LARGE SCALE GENOMIC DNA]</scope>
    <source>
        <strain evidence="3 4">SGT-108</strain>
    </source>
</reference>
<evidence type="ECO:0000256" key="2">
    <source>
        <dbReference type="SAM" id="Phobius"/>
    </source>
</evidence>
<evidence type="ECO:0000256" key="1">
    <source>
        <dbReference type="SAM" id="MobiDB-lite"/>
    </source>
</evidence>
<feature type="region of interest" description="Disordered" evidence="1">
    <location>
        <begin position="544"/>
        <end position="564"/>
    </location>
</feature>
<keyword evidence="4" id="KW-1185">Reference proteome</keyword>
<feature type="transmembrane region" description="Helical" evidence="2">
    <location>
        <begin position="372"/>
        <end position="394"/>
    </location>
</feature>
<evidence type="ECO:0000313" key="3">
    <source>
        <dbReference type="EMBL" id="VVC76512.1"/>
    </source>
</evidence>
<keyword evidence="2" id="KW-0812">Transmembrane</keyword>
<gene>
    <name evidence="3" type="ORF">AQUSIP_18250</name>
</gene>
<sequence>MILAIANGVELSLLKEPNLLNGRDAQPAQDEAIPLLPPRQPEIINEKSNWLILASQITLGTIGLGAGILYYGPAQTCSVTPQCGKWLADLTSENTAVIIFTSGGLDFSAGAMFMGAQSAQATINYIKQQPTPCAKLGKSAIVILVAGTQSIPLLLASLNTSPALWQTLLTVGGSVPASFYGAINLIQTEIPYWMSKAGVLSSSLHHRIVDRCCPIGEAERQQWAMIAHYRRQHAVFLKQLDIQWHYIVSQMRALDPRDVQDPLLFLFQSAAPAQNHSWLASGVHHAGTLSGFLLAANFSSAFISNTFSTLKKFLPGLPLQIAASALLSLSQTYANMKLTIDGIHSIFDSLMDIFRGKPVNSVAFQLRPKTTLLIGGLSLAASALSYAVIAVIFMNEFKDPESTNTTRLDGAREGLLYGAITGMDIYHFASLFHLYRLLFSALTRDQKEQFFFALEKEISRLKKMTEREFIDFINQNHPDRNRQLGLHPFNVPDDIENAHGQNEILPSPDEAVPQHNIQAPPQAPSSCFRRWCCWFSSYGKENGGPLREEHGQAKDRQRAPMTIM</sequence>
<feature type="transmembrane region" description="Helical" evidence="2">
    <location>
        <begin position="414"/>
        <end position="435"/>
    </location>
</feature>
<keyword evidence="2" id="KW-1133">Transmembrane helix</keyword>
<feature type="transmembrane region" description="Helical" evidence="2">
    <location>
        <begin position="136"/>
        <end position="158"/>
    </location>
</feature>
<feature type="transmembrane region" description="Helical" evidence="2">
    <location>
        <begin position="50"/>
        <end position="71"/>
    </location>
</feature>
<dbReference type="KEGG" id="asip:AQUSIP_18250"/>
<feature type="transmembrane region" description="Helical" evidence="2">
    <location>
        <begin position="96"/>
        <end position="116"/>
    </location>
</feature>
<protein>
    <submittedName>
        <fullName evidence="3">Uncharacterized protein</fullName>
    </submittedName>
</protein>
<proteinExistence type="predicted"/>
<feature type="transmembrane region" description="Helical" evidence="2">
    <location>
        <begin position="164"/>
        <end position="186"/>
    </location>
</feature>
<feature type="compositionally biased region" description="Basic and acidic residues" evidence="1">
    <location>
        <begin position="546"/>
        <end position="558"/>
    </location>
</feature>
<dbReference type="EMBL" id="LR699119">
    <property type="protein sequence ID" value="VVC76512.1"/>
    <property type="molecule type" value="Genomic_DNA"/>
</dbReference>
<keyword evidence="2" id="KW-0472">Membrane</keyword>
<accession>A0A5E4PJG0</accession>
<evidence type="ECO:0000313" key="4">
    <source>
        <dbReference type="Proteomes" id="UP000324194"/>
    </source>
</evidence>